<dbReference type="PROSITE" id="PS00452">
    <property type="entry name" value="GUANYLATE_CYCLASE_1"/>
    <property type="match status" value="1"/>
</dbReference>
<keyword evidence="11" id="KW-1185">Reference proteome</keyword>
<dbReference type="PANTHER" id="PTHR11920:SF501">
    <property type="entry name" value="GUANYLATE CYCLASE 32E"/>
    <property type="match status" value="1"/>
</dbReference>
<keyword evidence="6 7" id="KW-0456">Lyase</keyword>
<dbReference type="Pfam" id="PF08376">
    <property type="entry name" value="NIT"/>
    <property type="match status" value="1"/>
</dbReference>
<comment type="subcellular location">
    <subcellularLocation>
        <location evidence="1">Membrane</location>
    </subcellularLocation>
</comment>
<dbReference type="InterPro" id="IPR001054">
    <property type="entry name" value="A/G_cyclase"/>
</dbReference>
<dbReference type="GO" id="GO:0000166">
    <property type="term" value="F:nucleotide binding"/>
    <property type="evidence" value="ECO:0007669"/>
    <property type="project" value="UniProtKB-KW"/>
</dbReference>
<keyword evidence="2 8" id="KW-0812">Transmembrane</keyword>
<evidence type="ECO:0000256" key="2">
    <source>
        <dbReference type="ARBA" id="ARBA00022692"/>
    </source>
</evidence>
<evidence type="ECO:0000256" key="1">
    <source>
        <dbReference type="ARBA" id="ARBA00004370"/>
    </source>
</evidence>
<dbReference type="CDD" id="cd07302">
    <property type="entry name" value="CHD"/>
    <property type="match status" value="1"/>
</dbReference>
<dbReference type="GO" id="GO:0035556">
    <property type="term" value="P:intracellular signal transduction"/>
    <property type="evidence" value="ECO:0007669"/>
    <property type="project" value="InterPro"/>
</dbReference>
<comment type="caution">
    <text evidence="10">The sequence shown here is derived from an EMBL/GenBank/DDBJ whole genome shotgun (WGS) entry which is preliminary data.</text>
</comment>
<evidence type="ECO:0000313" key="10">
    <source>
        <dbReference type="EMBL" id="KAK3780316.1"/>
    </source>
</evidence>
<dbReference type="InterPro" id="IPR013587">
    <property type="entry name" value="Nitrate/nitrite_sensing"/>
</dbReference>
<organism evidence="10 11">
    <name type="scientific">Elysia crispata</name>
    <name type="common">lettuce slug</name>
    <dbReference type="NCBI Taxonomy" id="231223"/>
    <lineage>
        <taxon>Eukaryota</taxon>
        <taxon>Metazoa</taxon>
        <taxon>Spiralia</taxon>
        <taxon>Lophotrochozoa</taxon>
        <taxon>Mollusca</taxon>
        <taxon>Gastropoda</taxon>
        <taxon>Heterobranchia</taxon>
        <taxon>Euthyneura</taxon>
        <taxon>Panpulmonata</taxon>
        <taxon>Sacoglossa</taxon>
        <taxon>Placobranchoidea</taxon>
        <taxon>Plakobranchidae</taxon>
        <taxon>Elysia</taxon>
    </lineage>
</organism>
<dbReference type="InterPro" id="IPR018297">
    <property type="entry name" value="A/G_cyclase_CS"/>
</dbReference>
<feature type="transmembrane region" description="Helical" evidence="8">
    <location>
        <begin position="254"/>
        <end position="277"/>
    </location>
</feature>
<evidence type="ECO:0000256" key="6">
    <source>
        <dbReference type="ARBA" id="ARBA00023239"/>
    </source>
</evidence>
<dbReference type="GO" id="GO:0007168">
    <property type="term" value="P:receptor guanylyl cyclase signaling pathway"/>
    <property type="evidence" value="ECO:0007669"/>
    <property type="project" value="TreeGrafter"/>
</dbReference>
<proteinExistence type="inferred from homology"/>
<dbReference type="Gene3D" id="6.10.250.780">
    <property type="match status" value="1"/>
</dbReference>
<dbReference type="GO" id="GO:0001653">
    <property type="term" value="F:peptide receptor activity"/>
    <property type="evidence" value="ECO:0007669"/>
    <property type="project" value="TreeGrafter"/>
</dbReference>
<dbReference type="GO" id="GO:0005886">
    <property type="term" value="C:plasma membrane"/>
    <property type="evidence" value="ECO:0007669"/>
    <property type="project" value="TreeGrafter"/>
</dbReference>
<gene>
    <name evidence="10" type="ORF">RRG08_010757</name>
</gene>
<dbReference type="PANTHER" id="PTHR11920">
    <property type="entry name" value="GUANYLYL CYCLASE"/>
    <property type="match status" value="1"/>
</dbReference>
<dbReference type="PROSITE" id="PS50125">
    <property type="entry name" value="GUANYLATE_CYCLASE_2"/>
    <property type="match status" value="1"/>
</dbReference>
<evidence type="ECO:0000256" key="8">
    <source>
        <dbReference type="SAM" id="Phobius"/>
    </source>
</evidence>
<dbReference type="GO" id="GO:0004016">
    <property type="term" value="F:adenylate cyclase activity"/>
    <property type="evidence" value="ECO:0007669"/>
    <property type="project" value="TreeGrafter"/>
</dbReference>
<evidence type="ECO:0000256" key="3">
    <source>
        <dbReference type="ARBA" id="ARBA00022741"/>
    </source>
</evidence>
<feature type="domain" description="Guanylate cyclase" evidence="9">
    <location>
        <begin position="335"/>
        <end position="465"/>
    </location>
</feature>
<comment type="similarity">
    <text evidence="7">Belongs to the adenylyl cyclase class-4/guanylyl cyclase family.</text>
</comment>
<dbReference type="AlphaFoldDB" id="A0AAE1DRF3"/>
<sequence length="471" mass="53264">METGNVIHRTQIERGTTALYVSSKGDLTVWSNLQKAYAETDLVISSLTQWGDEPDIPHFLTVDTYFTRIKEFRSQIADLQRTNITVPEVIKFYSDDNDVIIKWVGRRIQFSKSSELWKTLMGYYMLILSKEQAGVERALGSTFYAQGGFDRRQLLDYLERKILGKSYLERCQEYSSKVKTYLENNYLGGSTDVDVQRMRDEILYGALNGSDVETGTLWFSKMTKFLNVLKAIQDSLALDTVNGLQEEVENMTDALIESLCVMVVALILFPLVIIAVYRLTSRIQAYAQNLQERTRDLDVERKRSETLLFELLPASVAQMLLNHQDVPPVSYPAVTVFFSDIVGFTAICSRSTPMQVIDMLNSLYRMFDDIIDTFDVYKVETIGDAYMVASGLPRQNVDGHASEMAAMALEVRTKLSVMTVQHLAGESLRMRIGMNSGPVVAGVVGHKMPRYCLFGDTVNVASRMESTSLRE</sequence>
<name>A0AAE1DRF3_9GAST</name>
<keyword evidence="5 8" id="KW-0472">Membrane</keyword>
<dbReference type="GO" id="GO:0004383">
    <property type="term" value="F:guanylate cyclase activity"/>
    <property type="evidence" value="ECO:0007669"/>
    <property type="project" value="TreeGrafter"/>
</dbReference>
<dbReference type="FunFam" id="3.30.70.1230:FF:000030">
    <property type="entry name" value="Si:ch211-215j19.12"/>
    <property type="match status" value="1"/>
</dbReference>
<dbReference type="SUPFAM" id="SSF55073">
    <property type="entry name" value="Nucleotide cyclase"/>
    <property type="match status" value="1"/>
</dbReference>
<dbReference type="SMART" id="SM00044">
    <property type="entry name" value="CYCc"/>
    <property type="match status" value="1"/>
</dbReference>
<evidence type="ECO:0000256" key="5">
    <source>
        <dbReference type="ARBA" id="ARBA00023136"/>
    </source>
</evidence>
<evidence type="ECO:0000259" key="9">
    <source>
        <dbReference type="PROSITE" id="PS50125"/>
    </source>
</evidence>
<evidence type="ECO:0000256" key="4">
    <source>
        <dbReference type="ARBA" id="ARBA00022989"/>
    </source>
</evidence>
<dbReference type="EMBL" id="JAWDGP010002742">
    <property type="protein sequence ID" value="KAK3780316.1"/>
    <property type="molecule type" value="Genomic_DNA"/>
</dbReference>
<dbReference type="Gene3D" id="3.30.70.1230">
    <property type="entry name" value="Nucleotide cyclase"/>
    <property type="match status" value="1"/>
</dbReference>
<dbReference type="Proteomes" id="UP001283361">
    <property type="component" value="Unassembled WGS sequence"/>
</dbReference>
<dbReference type="InterPro" id="IPR050401">
    <property type="entry name" value="Cyclic_nucleotide_synthase"/>
</dbReference>
<reference evidence="10" key="1">
    <citation type="journal article" date="2023" name="G3 (Bethesda)">
        <title>A reference genome for the long-term kleptoplast-retaining sea slug Elysia crispata morphotype clarki.</title>
        <authorList>
            <person name="Eastman K.E."/>
            <person name="Pendleton A.L."/>
            <person name="Shaikh M.A."/>
            <person name="Suttiyut T."/>
            <person name="Ogas R."/>
            <person name="Tomko P."/>
            <person name="Gavelis G."/>
            <person name="Widhalm J.R."/>
            <person name="Wisecaver J.H."/>
        </authorList>
    </citation>
    <scope>NUCLEOTIDE SEQUENCE</scope>
    <source>
        <strain evidence="10">ECLA1</strain>
    </source>
</reference>
<protein>
    <recommendedName>
        <fullName evidence="9">Guanylate cyclase domain-containing protein</fullName>
    </recommendedName>
</protein>
<dbReference type="Pfam" id="PF00211">
    <property type="entry name" value="Guanylate_cyc"/>
    <property type="match status" value="1"/>
</dbReference>
<keyword evidence="4 8" id="KW-1133">Transmembrane helix</keyword>
<accession>A0AAE1DRF3</accession>
<dbReference type="InterPro" id="IPR029787">
    <property type="entry name" value="Nucleotide_cyclase"/>
</dbReference>
<evidence type="ECO:0000256" key="7">
    <source>
        <dbReference type="RuleBase" id="RU000405"/>
    </source>
</evidence>
<evidence type="ECO:0000313" key="11">
    <source>
        <dbReference type="Proteomes" id="UP001283361"/>
    </source>
</evidence>
<keyword evidence="3" id="KW-0547">Nucleotide-binding</keyword>